<evidence type="ECO:0000313" key="4">
    <source>
        <dbReference type="Proteomes" id="UP001140949"/>
    </source>
</evidence>
<proteinExistence type="predicted"/>
<dbReference type="SUPFAM" id="SSF52047">
    <property type="entry name" value="RNI-like"/>
    <property type="match status" value="2"/>
</dbReference>
<comment type="caution">
    <text evidence="3">The sequence shown here is derived from an EMBL/GenBank/DDBJ whole genome shotgun (WGS) entry which is preliminary data.</text>
</comment>
<dbReference type="SUPFAM" id="SSF81383">
    <property type="entry name" value="F-box domain"/>
    <property type="match status" value="1"/>
</dbReference>
<evidence type="ECO:0000313" key="3">
    <source>
        <dbReference type="EMBL" id="KAJ6844316.1"/>
    </source>
</evidence>
<feature type="domain" description="F-box/LRR-repeat protein 15-like leucin rich repeat" evidence="2">
    <location>
        <begin position="460"/>
        <end position="618"/>
    </location>
</feature>
<dbReference type="EMBL" id="JANAVB010006599">
    <property type="protein sequence ID" value="KAJ6844316.1"/>
    <property type="molecule type" value="Genomic_DNA"/>
</dbReference>
<evidence type="ECO:0008006" key="5">
    <source>
        <dbReference type="Google" id="ProtNLM"/>
    </source>
</evidence>
<dbReference type="PANTHER" id="PTHR13318">
    <property type="entry name" value="PARTNER OF PAIRED, ISOFORM B-RELATED"/>
    <property type="match status" value="1"/>
</dbReference>
<accession>A0AAX6HTD0</accession>
<sequence>MPAVVNFGGEDDICLRKPLDCAPYYCSPRKRSRLSAPLYSRFAVPKQQQQQQQSVDSLPDECLFEILRRLAGARERSVSACVSKRWLALVASVRPSEVPPRRIPDLNSAAAAEEDDAGCLTRNLAGEEATDLRLSAIAVGAAGRGGLGRLMILGSPAAPRGVTDLGLSAVARGCPSLQALSMRKLPSVTDRGLAEIAGCCPLLEKLDICACPGITDRGLIAIADHCPNLTSLILDSCSGIANEGLRAVGRLCPKLNSVTIKDCPLVGDPGIAGLMCSASSTMEKISLQGLNITDVSLACIGHYGKAVTNLSLGGLRNVAERGFWVMGSAAGLRSLRSIAITACRGATDAGLEAVAGGCPSLRLLRLNKCSYLSDVGLRAFAEKAPALEQLQLQECCRVTLVGVLGSLIICGGRLKTLSLVNCTGIRDADCSPQALPLCGSLRSLTVRDCPGFTTSSLAVVAKICPNLVQLDLGGLVGVTDAGLLPLVESSSVGLVKVNLKGCANLTDAAVSALVKLHGSSLKELNVDGCNKLTDETLLAIADSCTELKELDVSTAAITGYGVAVLASARHLNLQILSLAGCSMLTNKILPLLGNMGSSLTGINLKNCNQISAYGIKSLEEKIYWCDILS</sequence>
<protein>
    <recommendedName>
        <fullName evidence="5">EIN3-binding F-box protein 1</fullName>
    </recommendedName>
</protein>
<feature type="domain" description="F-box" evidence="1">
    <location>
        <begin position="57"/>
        <end position="94"/>
    </location>
</feature>
<dbReference type="FunFam" id="3.80.10.10:FF:000473">
    <property type="entry name" value="EIN3-binding F-box protein 1"/>
    <property type="match status" value="1"/>
</dbReference>
<dbReference type="GO" id="GO:0031146">
    <property type="term" value="P:SCF-dependent proteasomal ubiquitin-dependent protein catabolic process"/>
    <property type="evidence" value="ECO:0007669"/>
    <property type="project" value="TreeGrafter"/>
</dbReference>
<dbReference type="Gene3D" id="3.80.10.10">
    <property type="entry name" value="Ribonuclease Inhibitor"/>
    <property type="match status" value="4"/>
</dbReference>
<gene>
    <name evidence="3" type="ORF">M6B38_291980</name>
</gene>
<name>A0AAX6HTD0_IRIPA</name>
<dbReference type="InterPro" id="IPR032675">
    <property type="entry name" value="LRR_dom_sf"/>
</dbReference>
<dbReference type="Pfam" id="PF00646">
    <property type="entry name" value="F-box"/>
    <property type="match status" value="1"/>
</dbReference>
<keyword evidence="4" id="KW-1185">Reference proteome</keyword>
<dbReference type="Pfam" id="PF25372">
    <property type="entry name" value="DUF7885"/>
    <property type="match status" value="2"/>
</dbReference>
<evidence type="ECO:0000259" key="2">
    <source>
        <dbReference type="Pfam" id="PF25372"/>
    </source>
</evidence>
<dbReference type="InterPro" id="IPR036047">
    <property type="entry name" value="F-box-like_dom_sf"/>
</dbReference>
<evidence type="ECO:0000259" key="1">
    <source>
        <dbReference type="Pfam" id="PF00646"/>
    </source>
</evidence>
<dbReference type="AlphaFoldDB" id="A0AAX6HTD0"/>
<dbReference type="InterPro" id="IPR057207">
    <property type="entry name" value="FBXL15_LRR"/>
</dbReference>
<dbReference type="Proteomes" id="UP001140949">
    <property type="component" value="Unassembled WGS sequence"/>
</dbReference>
<dbReference type="InterPro" id="IPR001810">
    <property type="entry name" value="F-box_dom"/>
</dbReference>
<reference evidence="3" key="1">
    <citation type="journal article" date="2023" name="GigaByte">
        <title>Genome assembly of the bearded iris, Iris pallida Lam.</title>
        <authorList>
            <person name="Bruccoleri R.E."/>
            <person name="Oakeley E.J."/>
            <person name="Faust A.M.E."/>
            <person name="Altorfer M."/>
            <person name="Dessus-Babus S."/>
            <person name="Burckhardt D."/>
            <person name="Oertli M."/>
            <person name="Naumann U."/>
            <person name="Petersen F."/>
            <person name="Wong J."/>
        </authorList>
    </citation>
    <scope>NUCLEOTIDE SEQUENCE</scope>
    <source>
        <strain evidence="3">GSM-AAB239-AS_SAM_17_03QT</strain>
    </source>
</reference>
<dbReference type="FunFam" id="3.80.10.10:FF:000595">
    <property type="entry name" value="EIN3-binding F-box protein 1"/>
    <property type="match status" value="1"/>
</dbReference>
<reference evidence="3" key="2">
    <citation type="submission" date="2023-04" db="EMBL/GenBank/DDBJ databases">
        <authorList>
            <person name="Bruccoleri R.E."/>
            <person name="Oakeley E.J."/>
            <person name="Faust A.-M."/>
            <person name="Dessus-Babus S."/>
            <person name="Altorfer M."/>
            <person name="Burckhardt D."/>
            <person name="Oertli M."/>
            <person name="Naumann U."/>
            <person name="Petersen F."/>
            <person name="Wong J."/>
        </authorList>
    </citation>
    <scope>NUCLEOTIDE SEQUENCE</scope>
    <source>
        <strain evidence="3">GSM-AAB239-AS_SAM_17_03QT</strain>
        <tissue evidence="3">Leaf</tissue>
    </source>
</reference>
<dbReference type="SMART" id="SM00367">
    <property type="entry name" value="LRR_CC"/>
    <property type="match status" value="13"/>
</dbReference>
<dbReference type="InterPro" id="IPR006553">
    <property type="entry name" value="Leu-rich_rpt_Cys-con_subtyp"/>
</dbReference>
<dbReference type="GO" id="GO:0019005">
    <property type="term" value="C:SCF ubiquitin ligase complex"/>
    <property type="evidence" value="ECO:0007669"/>
    <property type="project" value="TreeGrafter"/>
</dbReference>
<organism evidence="3 4">
    <name type="scientific">Iris pallida</name>
    <name type="common">Sweet iris</name>
    <dbReference type="NCBI Taxonomy" id="29817"/>
    <lineage>
        <taxon>Eukaryota</taxon>
        <taxon>Viridiplantae</taxon>
        <taxon>Streptophyta</taxon>
        <taxon>Embryophyta</taxon>
        <taxon>Tracheophyta</taxon>
        <taxon>Spermatophyta</taxon>
        <taxon>Magnoliopsida</taxon>
        <taxon>Liliopsida</taxon>
        <taxon>Asparagales</taxon>
        <taxon>Iridaceae</taxon>
        <taxon>Iridoideae</taxon>
        <taxon>Irideae</taxon>
        <taxon>Iris</taxon>
    </lineage>
</organism>
<feature type="domain" description="F-box/LRR-repeat protein 15-like leucin rich repeat" evidence="2">
    <location>
        <begin position="158"/>
        <end position="324"/>
    </location>
</feature>